<dbReference type="Gene3D" id="2.20.70.10">
    <property type="match status" value="1"/>
</dbReference>
<name>A0A0U4VS72_9PSED</name>
<dbReference type="Pfam" id="PF14803">
    <property type="entry name" value="Zn_ribbon_Nudix"/>
    <property type="match status" value="1"/>
</dbReference>
<dbReference type="InterPro" id="IPR015797">
    <property type="entry name" value="NUDIX_hydrolase-like_dom_sf"/>
</dbReference>
<dbReference type="KEGG" id="por:APT59_17690"/>
<evidence type="ECO:0000256" key="3">
    <source>
        <dbReference type="ARBA" id="ARBA00022842"/>
    </source>
</evidence>
<evidence type="ECO:0000313" key="7">
    <source>
        <dbReference type="Proteomes" id="UP000064137"/>
    </source>
</evidence>
<evidence type="ECO:0000313" key="6">
    <source>
        <dbReference type="EMBL" id="ALZ85943.1"/>
    </source>
</evidence>
<dbReference type="PROSITE" id="PS51462">
    <property type="entry name" value="NUDIX"/>
    <property type="match status" value="1"/>
</dbReference>
<proteinExistence type="inferred from homology"/>
<sequence length="184" mass="20812">MKHCNHCGGLLEERIPAGDNRMRLVCSQCGAVHYQNPRVVAGCLATWEGRVLLCQRAIEPRRGYWTLPAGFMENGETTLEAAARETFEEAGAQVRGLELYTLFDLPHIDQIYMLFRAELVDGRFGVGEESLDVRLLDEADIPWSSLAFPTIKRTLECFFADRRQGDFPLRHEGMAPMVVERKPA</sequence>
<dbReference type="Proteomes" id="UP000064137">
    <property type="component" value="Chromosome"/>
</dbReference>
<dbReference type="InterPro" id="IPR020476">
    <property type="entry name" value="Nudix_hydrolase"/>
</dbReference>
<comment type="similarity">
    <text evidence="4">Belongs to the Nudix hydrolase family.</text>
</comment>
<gene>
    <name evidence="6" type="ORF">APT59_17690</name>
</gene>
<keyword evidence="2 4" id="KW-0378">Hydrolase</keyword>
<evidence type="ECO:0000256" key="2">
    <source>
        <dbReference type="ARBA" id="ARBA00022801"/>
    </source>
</evidence>
<dbReference type="InterPro" id="IPR020084">
    <property type="entry name" value="NUDIX_hydrolase_CS"/>
</dbReference>
<keyword evidence="3" id="KW-0460">Magnesium</keyword>
<evidence type="ECO:0000256" key="4">
    <source>
        <dbReference type="RuleBase" id="RU003476"/>
    </source>
</evidence>
<dbReference type="RefSeq" id="WP_059316058.1">
    <property type="nucleotide sequence ID" value="NZ_CP013987.1"/>
</dbReference>
<dbReference type="PRINTS" id="PR00502">
    <property type="entry name" value="NUDIXFAMILY"/>
</dbReference>
<dbReference type="PANTHER" id="PTHR43222">
    <property type="entry name" value="NUDIX HYDROLASE 23"/>
    <property type="match status" value="1"/>
</dbReference>
<dbReference type="AlphaFoldDB" id="A0A0U4VS72"/>
<dbReference type="InterPro" id="IPR000086">
    <property type="entry name" value="NUDIX_hydrolase_dom"/>
</dbReference>
<comment type="cofactor">
    <cofactor evidence="1">
        <name>Mg(2+)</name>
        <dbReference type="ChEBI" id="CHEBI:18420"/>
    </cofactor>
</comment>
<dbReference type="OrthoDB" id="5417595at2"/>
<dbReference type="Pfam" id="PF00293">
    <property type="entry name" value="NUDIX"/>
    <property type="match status" value="1"/>
</dbReference>
<accession>A0A0U4VS72</accession>
<dbReference type="PANTHER" id="PTHR43222:SF2">
    <property type="entry name" value="NUDIX HYDROLASE 23, CHLOROPLASTIC"/>
    <property type="match status" value="1"/>
</dbReference>
<dbReference type="InterPro" id="IPR029401">
    <property type="entry name" value="Nudix_N"/>
</dbReference>
<dbReference type="EMBL" id="CP013987">
    <property type="protein sequence ID" value="ALZ85943.1"/>
    <property type="molecule type" value="Genomic_DNA"/>
</dbReference>
<dbReference type="PROSITE" id="PS00893">
    <property type="entry name" value="NUDIX_BOX"/>
    <property type="match status" value="1"/>
</dbReference>
<evidence type="ECO:0000256" key="1">
    <source>
        <dbReference type="ARBA" id="ARBA00001946"/>
    </source>
</evidence>
<dbReference type="Gene3D" id="3.90.79.10">
    <property type="entry name" value="Nucleoside Triphosphate Pyrophosphohydrolase"/>
    <property type="match status" value="1"/>
</dbReference>
<dbReference type="CDD" id="cd04511">
    <property type="entry name" value="NUDIX_Hydrolase"/>
    <property type="match status" value="1"/>
</dbReference>
<evidence type="ECO:0000259" key="5">
    <source>
        <dbReference type="PROSITE" id="PS51462"/>
    </source>
</evidence>
<protein>
    <submittedName>
        <fullName evidence="6">ADP-ribose pyrophosphatase</fullName>
    </submittedName>
</protein>
<reference evidence="6 7" key="1">
    <citation type="submission" date="2016-01" db="EMBL/GenBank/DDBJ databases">
        <title>Annotation of Pseudomonas oryzihabitans USDA-ARS-USMARC-56511.</title>
        <authorList>
            <person name="Harhay G.P."/>
            <person name="Harhay D.M."/>
            <person name="Smith T.P.L."/>
            <person name="Bono J.L."/>
            <person name="Heaton M.P."/>
            <person name="Clawson M.L."/>
            <person name="Chitko-Mckown C.G."/>
            <person name="Capik S.F."/>
            <person name="DeDonder K.D."/>
            <person name="Apley M.D."/>
            <person name="Lubbers B.V."/>
            <person name="White B.J."/>
            <person name="Larson R.L."/>
        </authorList>
    </citation>
    <scope>NUCLEOTIDE SEQUENCE [LARGE SCALE GENOMIC DNA]</scope>
    <source>
        <strain evidence="6 7">USDA-ARS-USMARC-56511</strain>
    </source>
</reference>
<organism evidence="6 7">
    <name type="scientific">Pseudomonas oryzihabitans</name>
    <dbReference type="NCBI Taxonomy" id="47885"/>
    <lineage>
        <taxon>Bacteria</taxon>
        <taxon>Pseudomonadati</taxon>
        <taxon>Pseudomonadota</taxon>
        <taxon>Gammaproteobacteria</taxon>
        <taxon>Pseudomonadales</taxon>
        <taxon>Pseudomonadaceae</taxon>
        <taxon>Pseudomonas</taxon>
    </lineage>
</organism>
<dbReference type="SUPFAM" id="SSF55811">
    <property type="entry name" value="Nudix"/>
    <property type="match status" value="1"/>
</dbReference>
<dbReference type="GO" id="GO:0016787">
    <property type="term" value="F:hydrolase activity"/>
    <property type="evidence" value="ECO:0007669"/>
    <property type="project" value="UniProtKB-KW"/>
</dbReference>
<feature type="domain" description="Nudix hydrolase" evidence="5">
    <location>
        <begin position="36"/>
        <end position="159"/>
    </location>
</feature>